<protein>
    <submittedName>
        <fullName evidence="1">PAAR domain-containing protein</fullName>
    </submittedName>
</protein>
<dbReference type="InterPro" id="IPR008727">
    <property type="entry name" value="PAAR_motif"/>
</dbReference>
<gene>
    <name evidence="1" type="ORF">EYY89_10225</name>
</gene>
<dbReference type="CDD" id="cd14744">
    <property type="entry name" value="PAAR_CT_2"/>
    <property type="match status" value="1"/>
</dbReference>
<proteinExistence type="predicted"/>
<dbReference type="EMBL" id="SITD01000050">
    <property type="protein sequence ID" value="TBM26945.1"/>
    <property type="molecule type" value="Genomic_DNA"/>
</dbReference>
<accession>A0A4Q9EPV4</accession>
<dbReference type="Pfam" id="PF05488">
    <property type="entry name" value="PAAR_motif"/>
    <property type="match status" value="1"/>
</dbReference>
<evidence type="ECO:0000313" key="1">
    <source>
        <dbReference type="EMBL" id="TBM26945.1"/>
    </source>
</evidence>
<reference evidence="1 2" key="1">
    <citation type="submission" date="2019-02" db="EMBL/GenBank/DDBJ databases">
        <title>Comparative genomic analysis of the Hafnia genus genomes.</title>
        <authorList>
            <person name="Zhiqiu Y."/>
            <person name="Chao Y."/>
            <person name="Yuhui D."/>
            <person name="Di H."/>
            <person name="Bin L."/>
        </authorList>
    </citation>
    <scope>NUCLEOTIDE SEQUENCE [LARGE SCALE GENOMIC DNA]</scope>
    <source>
        <strain evidence="1 2">PCM_1194</strain>
    </source>
</reference>
<dbReference type="Proteomes" id="UP000293380">
    <property type="component" value="Unassembled WGS sequence"/>
</dbReference>
<organism evidence="1 2">
    <name type="scientific">Hafnia paralvei</name>
    <dbReference type="NCBI Taxonomy" id="546367"/>
    <lineage>
        <taxon>Bacteria</taxon>
        <taxon>Pseudomonadati</taxon>
        <taxon>Pseudomonadota</taxon>
        <taxon>Gammaproteobacteria</taxon>
        <taxon>Enterobacterales</taxon>
        <taxon>Hafniaceae</taxon>
        <taxon>Hafnia</taxon>
    </lineage>
</organism>
<comment type="caution">
    <text evidence="1">The sequence shown here is derived from an EMBL/GenBank/DDBJ whole genome shotgun (WGS) entry which is preliminary data.</text>
</comment>
<evidence type="ECO:0000313" key="2">
    <source>
        <dbReference type="Proteomes" id="UP000293380"/>
    </source>
</evidence>
<dbReference type="AlphaFoldDB" id="A0A4Q9EPV4"/>
<dbReference type="RefSeq" id="WP_004090690.1">
    <property type="nucleotide sequence ID" value="NZ_CATYOV010000030.1"/>
</dbReference>
<sequence>MRPIICQNDKTSTGGKVLQGSPTMKINGKPVALVGMQATCNACKKGIGTLVSAGPCLGKVDGVYVILAGDYVACGCPPFSNVVIPGQHIGTIE</sequence>
<name>A0A4Q9EPV4_9GAMM</name>
<dbReference type="GeneID" id="69640629"/>
<dbReference type="Gene3D" id="2.60.200.60">
    <property type="match status" value="1"/>
</dbReference>